<proteinExistence type="predicted"/>
<gene>
    <name evidence="2" type="ORF">H4W27_001099</name>
</gene>
<keyword evidence="1" id="KW-1133">Transmembrane helix</keyword>
<evidence type="ECO:0000313" key="3">
    <source>
        <dbReference type="Proteomes" id="UP000643525"/>
    </source>
</evidence>
<comment type="caution">
    <text evidence="2">The sequence shown here is derived from an EMBL/GenBank/DDBJ whole genome shotgun (WGS) entry which is preliminary data.</text>
</comment>
<keyword evidence="1" id="KW-0472">Membrane</keyword>
<dbReference type="Proteomes" id="UP000643525">
    <property type="component" value="Unassembled WGS sequence"/>
</dbReference>
<organism evidence="2 3">
    <name type="scientific">Nesterenkonia lutea</name>
    <dbReference type="NCBI Taxonomy" id="272919"/>
    <lineage>
        <taxon>Bacteria</taxon>
        <taxon>Bacillati</taxon>
        <taxon>Actinomycetota</taxon>
        <taxon>Actinomycetes</taxon>
        <taxon>Micrococcales</taxon>
        <taxon>Micrococcaceae</taxon>
        <taxon>Nesterenkonia</taxon>
    </lineage>
</organism>
<evidence type="ECO:0000256" key="1">
    <source>
        <dbReference type="SAM" id="Phobius"/>
    </source>
</evidence>
<protein>
    <submittedName>
        <fullName evidence="2">Amino acid transporter</fullName>
    </submittedName>
</protein>
<keyword evidence="3" id="KW-1185">Reference proteome</keyword>
<reference evidence="2 3" key="1">
    <citation type="submission" date="2020-10" db="EMBL/GenBank/DDBJ databases">
        <title>Sequencing the genomes of 1000 actinobacteria strains.</title>
        <authorList>
            <person name="Klenk H.-P."/>
        </authorList>
    </citation>
    <scope>NUCLEOTIDE SEQUENCE [LARGE SCALE GENOMIC DNA]</scope>
    <source>
        <strain evidence="2 3">DSM 15666</strain>
    </source>
</reference>
<feature type="transmembrane region" description="Helical" evidence="1">
    <location>
        <begin position="56"/>
        <end position="77"/>
    </location>
</feature>
<evidence type="ECO:0000313" key="2">
    <source>
        <dbReference type="EMBL" id="MBE1523981.1"/>
    </source>
</evidence>
<feature type="transmembrane region" description="Helical" evidence="1">
    <location>
        <begin position="15"/>
        <end position="35"/>
    </location>
</feature>
<dbReference type="RefSeq" id="WP_192595059.1">
    <property type="nucleotide sequence ID" value="NZ_BAAALJ010000046.1"/>
</dbReference>
<name>A0ABR9JDH4_9MICC</name>
<feature type="transmembrane region" description="Helical" evidence="1">
    <location>
        <begin position="83"/>
        <end position="102"/>
    </location>
</feature>
<accession>A0ABR9JDH4</accession>
<dbReference type="EMBL" id="JADBED010000001">
    <property type="protein sequence ID" value="MBE1523981.1"/>
    <property type="molecule type" value="Genomic_DNA"/>
</dbReference>
<keyword evidence="1" id="KW-0812">Transmembrane</keyword>
<sequence length="117" mass="12766">MTAATFNRWNGAMELLAIVLWVLAAVLFTASFDMLRRVNPDSRLPFFFGRPPINPPQVSVVRLLAFVCLLVTGWLFSETYGGATGPIVIVLGALPGLIRNLLHNRRVAAAEEGTRSG</sequence>